<dbReference type="EMBL" id="PDVP01000020">
    <property type="protein sequence ID" value="PHP64946.1"/>
    <property type="molecule type" value="Genomic_DNA"/>
</dbReference>
<evidence type="ECO:0000313" key="4">
    <source>
        <dbReference type="Proteomes" id="UP000221168"/>
    </source>
</evidence>
<accession>A0A2G1QHF2</accession>
<dbReference type="PANTHER" id="PTHR35149:SF2">
    <property type="entry name" value="DUF262 DOMAIN-CONTAINING PROTEIN"/>
    <property type="match status" value="1"/>
</dbReference>
<dbReference type="Pfam" id="PF07510">
    <property type="entry name" value="GmrSD_C"/>
    <property type="match status" value="1"/>
</dbReference>
<evidence type="ECO:0000313" key="3">
    <source>
        <dbReference type="EMBL" id="PHP64946.1"/>
    </source>
</evidence>
<keyword evidence="4" id="KW-1185">Reference proteome</keyword>
<dbReference type="AlphaFoldDB" id="A0A2G1QHF2"/>
<evidence type="ECO:0000259" key="1">
    <source>
        <dbReference type="Pfam" id="PF03235"/>
    </source>
</evidence>
<dbReference type="RefSeq" id="WP_099308479.1">
    <property type="nucleotide sequence ID" value="NZ_PDVP01000020.1"/>
</dbReference>
<feature type="domain" description="GmrSD restriction endonucleases C-terminal" evidence="2">
    <location>
        <begin position="463"/>
        <end position="612"/>
    </location>
</feature>
<feature type="domain" description="GmrSD restriction endonucleases N-terminal" evidence="1">
    <location>
        <begin position="8"/>
        <end position="250"/>
    </location>
</feature>
<dbReference type="Proteomes" id="UP000221168">
    <property type="component" value="Unassembled WGS sequence"/>
</dbReference>
<dbReference type="OrthoDB" id="9798761at2"/>
<reference evidence="3 4" key="1">
    <citation type="submission" date="2017-10" db="EMBL/GenBank/DDBJ databases">
        <title>Sedimentibacterium mangrovi gen. nov., sp. nov., a novel member of family Phyllobacteriacea isolated from mangrove sediment.</title>
        <authorList>
            <person name="Liao H."/>
            <person name="Tian Y."/>
        </authorList>
    </citation>
    <scope>NUCLEOTIDE SEQUENCE [LARGE SCALE GENOMIC DNA]</scope>
    <source>
        <strain evidence="3 4">X9-2-2</strain>
    </source>
</reference>
<proteinExistence type="predicted"/>
<evidence type="ECO:0000259" key="2">
    <source>
        <dbReference type="Pfam" id="PF07510"/>
    </source>
</evidence>
<gene>
    <name evidence="3" type="ORF">CSC94_21680</name>
</gene>
<name>A0A2G1QHF2_9HYPH</name>
<dbReference type="PANTHER" id="PTHR35149">
    <property type="entry name" value="SLL5132 PROTEIN"/>
    <property type="match status" value="1"/>
</dbReference>
<dbReference type="Pfam" id="PF03235">
    <property type="entry name" value="GmrSD_N"/>
    <property type="match status" value="1"/>
</dbReference>
<dbReference type="InterPro" id="IPR004919">
    <property type="entry name" value="GmrSD_N"/>
</dbReference>
<comment type="caution">
    <text evidence="3">The sequence shown here is derived from an EMBL/GenBank/DDBJ whole genome shotgun (WGS) entry which is preliminary data.</text>
</comment>
<dbReference type="InterPro" id="IPR011089">
    <property type="entry name" value="GmrSD_C"/>
</dbReference>
<protein>
    <recommendedName>
        <fullName evidence="5">DUF262 domain-containing protein</fullName>
    </recommendedName>
</protein>
<evidence type="ECO:0008006" key="5">
    <source>
        <dbReference type="Google" id="ProtNLM"/>
    </source>
</evidence>
<organism evidence="3 4">
    <name type="scientific">Zhengella mangrovi</name>
    <dbReference type="NCBI Taxonomy" id="1982044"/>
    <lineage>
        <taxon>Bacteria</taxon>
        <taxon>Pseudomonadati</taxon>
        <taxon>Pseudomonadota</taxon>
        <taxon>Alphaproteobacteria</taxon>
        <taxon>Hyphomicrobiales</taxon>
        <taxon>Notoacmeibacteraceae</taxon>
        <taxon>Zhengella</taxon>
    </lineage>
</organism>
<sequence length="631" mass="72714">MKPDKLTVHEMFERERRYVVPLYQRSYVWTREEQWEPLWEDIQRQAEAALEDPYNQNGKTHFLGAVVLNVNKIVGRSMPRSEIIDGQQRLTTLQILLAALRDYANARSPEGDGPFDRLTKNPVRDETSDERFKVWPTNADRQTFSKVMTAGSPSAIGDQFDRDDTQNTPLKRMAEAYLFFHDAISTYVEAGGSKEEQEDRLHSIAQALRTALQFVVIELEDSDDPQVIFETLNARGQPLLPSDLIRNFIFLQASNQPTLDTDRLYNTYWRDFDDLKLASPDTTGEDRFWHVQERQGRLTRPRIDLFIFHYLVMKTEADLAIGRLFREFKDWRDEQSSSIEEFLSELKTYSALFRKLVAPEGNSRLAKLAARLKSLDTSTVYPTLLFLTGLPQSKLSSTDLERCLTDLESWLVRRFVCQWTNKNYNRFFLGLLVKLKRADEGGENIADALRAELLRSSEPTAKWPTDQEFKAGWLTKPIYVKSRIDRCAMVLRALEEQLRTTKNEAVSIPTNLTVEHLLPQKGSLEDYPYAETIALLNDETAETARMRIIHTVGNLTLLTQALNTSVSNGPFDEKRKKIIEDSDLRLNAWLRTDERDAWNEADIAERAGRLFQLATLIWPYPSSDTPEASTP</sequence>